<reference evidence="2" key="1">
    <citation type="submission" date="2017-09" db="EMBL/GenBank/DDBJ databases">
        <title>Depth-based differentiation of microbial function through sediment-hosted aquifers and enrichment of novel symbionts in the deep terrestrial subsurface.</title>
        <authorList>
            <person name="Probst A.J."/>
            <person name="Ladd B."/>
            <person name="Jarett J.K."/>
            <person name="Geller-Mcgrath D.E."/>
            <person name="Sieber C.M.K."/>
            <person name="Emerson J.B."/>
            <person name="Anantharaman K."/>
            <person name="Thomas B.C."/>
            <person name="Malmstrom R."/>
            <person name="Stieglmeier M."/>
            <person name="Klingl A."/>
            <person name="Woyke T."/>
            <person name="Ryan C.M."/>
            <person name="Banfield J.F."/>
        </authorList>
    </citation>
    <scope>NUCLEOTIDE SEQUENCE [LARGE SCALE GENOMIC DNA]</scope>
</reference>
<dbReference type="AlphaFoldDB" id="A0A2H0YXH7"/>
<dbReference type="EMBL" id="PEXT01000056">
    <property type="protein sequence ID" value="PIS43185.1"/>
    <property type="molecule type" value="Genomic_DNA"/>
</dbReference>
<name>A0A2H0YXH7_9BACT</name>
<organism evidence="1 2">
    <name type="scientific">Candidatus Kaiserbacteria bacterium CG08_land_8_20_14_0_20_50_21</name>
    <dbReference type="NCBI Taxonomy" id="1974604"/>
    <lineage>
        <taxon>Bacteria</taxon>
        <taxon>Candidatus Kaiseribacteriota</taxon>
    </lineage>
</organism>
<proteinExistence type="predicted"/>
<gene>
    <name evidence="1" type="ORF">COT23_02655</name>
</gene>
<evidence type="ECO:0000313" key="1">
    <source>
        <dbReference type="EMBL" id="PIS43185.1"/>
    </source>
</evidence>
<sequence length="80" mass="9255">MATTKERILVTLTPDMARVVRGYAKRDRVSQASIFTRAMRALIEDEEDRYLSAAGDKIAENPGKLISSREFWKRVKRRRA</sequence>
<evidence type="ECO:0000313" key="2">
    <source>
        <dbReference type="Proteomes" id="UP000228687"/>
    </source>
</evidence>
<comment type="caution">
    <text evidence="1">The sequence shown here is derived from an EMBL/GenBank/DDBJ whole genome shotgun (WGS) entry which is preliminary data.</text>
</comment>
<protein>
    <recommendedName>
        <fullName evidence="3">CopG family transcriptional regulator</fullName>
    </recommendedName>
</protein>
<evidence type="ECO:0008006" key="3">
    <source>
        <dbReference type="Google" id="ProtNLM"/>
    </source>
</evidence>
<accession>A0A2H0YXH7</accession>
<dbReference type="Proteomes" id="UP000228687">
    <property type="component" value="Unassembled WGS sequence"/>
</dbReference>